<proteinExistence type="inferred from homology"/>
<feature type="region of interest" description="Disordered" evidence="8">
    <location>
        <begin position="234"/>
        <end position="899"/>
    </location>
</feature>
<reference evidence="11 12" key="1">
    <citation type="submission" date="2024-03" db="EMBL/GenBank/DDBJ databases">
        <title>A high-quality draft genome sequence of Diaporthe vaccinii, a causative agent of upright dieback and viscid rot disease in cranberry plants.</title>
        <authorList>
            <person name="Sarrasin M."/>
            <person name="Lang B.F."/>
            <person name="Burger G."/>
        </authorList>
    </citation>
    <scope>NUCLEOTIDE SEQUENCE [LARGE SCALE GENOMIC DNA]</scope>
    <source>
        <strain evidence="11 12">IS7</strain>
    </source>
</reference>
<evidence type="ECO:0000313" key="11">
    <source>
        <dbReference type="EMBL" id="KAL2290585.1"/>
    </source>
</evidence>
<feature type="region of interest" description="Disordered" evidence="8">
    <location>
        <begin position="1593"/>
        <end position="1689"/>
    </location>
</feature>
<dbReference type="InterPro" id="IPR024340">
    <property type="entry name" value="Sec16_CCD"/>
</dbReference>
<feature type="compositionally biased region" description="Polar residues" evidence="8">
    <location>
        <begin position="1634"/>
        <end position="1654"/>
    </location>
</feature>
<gene>
    <name evidence="11" type="ORF">FJTKL_15632</name>
</gene>
<feature type="compositionally biased region" description="Polar residues" evidence="8">
    <location>
        <begin position="651"/>
        <end position="673"/>
    </location>
</feature>
<evidence type="ECO:0000256" key="7">
    <source>
        <dbReference type="RuleBase" id="RU364101"/>
    </source>
</evidence>
<dbReference type="EMBL" id="JBAWTH010000009">
    <property type="protein sequence ID" value="KAL2290585.1"/>
    <property type="molecule type" value="Genomic_DNA"/>
</dbReference>
<evidence type="ECO:0000256" key="6">
    <source>
        <dbReference type="ARBA" id="ARBA00024687"/>
    </source>
</evidence>
<feature type="compositionally biased region" description="Polar residues" evidence="8">
    <location>
        <begin position="492"/>
        <end position="509"/>
    </location>
</feature>
<dbReference type="Pfam" id="PF12931">
    <property type="entry name" value="TPR_Sec16"/>
    <property type="match status" value="1"/>
</dbReference>
<keyword evidence="12" id="KW-1185">Reference proteome</keyword>
<feature type="region of interest" description="Disordered" evidence="8">
    <location>
        <begin position="929"/>
        <end position="960"/>
    </location>
</feature>
<feature type="compositionally biased region" description="Acidic residues" evidence="8">
    <location>
        <begin position="374"/>
        <end position="384"/>
    </location>
</feature>
<protein>
    <recommendedName>
        <fullName evidence="7">Protein transport protein sec16</fullName>
    </recommendedName>
</protein>
<comment type="subcellular location">
    <subcellularLocation>
        <location evidence="1">Endoplasmic reticulum membrane</location>
        <topology evidence="1">Peripheral membrane protein</topology>
        <orientation evidence="1">Cytoplasmic side</orientation>
    </subcellularLocation>
</comment>
<evidence type="ECO:0000256" key="2">
    <source>
        <dbReference type="ARBA" id="ARBA00005927"/>
    </source>
</evidence>
<feature type="compositionally biased region" description="Low complexity" evidence="8">
    <location>
        <begin position="481"/>
        <end position="491"/>
    </location>
</feature>
<evidence type="ECO:0000256" key="3">
    <source>
        <dbReference type="ARBA" id="ARBA00022448"/>
    </source>
</evidence>
<dbReference type="Gene3D" id="1.25.40.1030">
    <property type="match status" value="1"/>
</dbReference>
<comment type="similarity">
    <text evidence="2 7">Belongs to the SEC16 family.</text>
</comment>
<evidence type="ECO:0000259" key="9">
    <source>
        <dbReference type="Pfam" id="PF12931"/>
    </source>
</evidence>
<sequence>MSSDAPTAAWHPAMMPNFSADVAADTSISESDKPYNPRPEAAFSAQSEAPPAPEPDIDVPRTRESSVADEWFPNYEVGSPRKQDPEPQAEMPVRTEEPELGSGLEAGDAPFQEEEPEAHNEEETPADVVDTTETNELAQPQAEAVQDPQNVNSSAPKHVSSDSFARTVSHQPNWMDDEEPEWSLPRAETDLFNRYMPPNERTNSFPVVPQSGHHENEVVEPLPANQAEDVLHEIEHETESLEHEDEDSTMPRTNNALHQDNFWGDDDGEAGFTTQGGDLQAPAEEASDARYAEGLPLIEHQDAAEPAQTESSKARDPFSLDGEDDDFFDQVAAGGNNAEAETFSPGQLERKSTMQVLNGLDTTGSKGLGGLVEDTLEEEDEDERQVEPVAQEEPTKPTEDSIAAEAPGTAGQGAQEPRGEDIAAKWSEAFASDDDDGFLLEDEPVADGSEQKAVDPSAFFLDDDEGFLEDVEDTTTPQPPQSSSNISQPAQTPASTTGNRYLPTSTTQPGAARSPNPYIPSASPAVPQPQILNSVPLTPPVAANPYAVQPPPLQHSTTAPLGAHPTRPPAVNKAQSFADKAKGGYHSPYDLPMEVVKPKKRASLQQMPRASPAPVSGPAAPPRSSSMHSQGPPVPHISPAPAHGSMAPGPDQTQNSTPTISPQSPVHTGQAPSDTKRPQQLKPKASFFEDLPSSHKVRPASRTSNKSQPSPSQASFSGPPQASYPPPSSSLAVPHESLVPGHPAAPDIAKLVPPAPANPYVSLPTGPAADSGGPPPSLSRYSPAPAQGSMPSGSAPPPMSRYSPAPPAQRSAATPPTVLPHLPRTSSPLANFEVSHDRQRPVPGENGLHSSRSNSTSHEPRLNRMTSLPPTREVEEEDPSAQPIVGAPPRMAAAQSAVAQDFQQGQFAPESPQRPPVSHVTYNPDVMSAPKRKISYGPAPVTGIVPPPRSSTGSPGAMSGLRSPIKASEMVPRPSSAYSPSPASIANIMSPNGVTSGPTPAVSGRPRGMSQKLNLIPPTDGRENDPLQRWRGCPLISWGSGGMIVTSFPVDVPRYGMNQPAPMIVRSPGEVVIKTIKDIQPLEERLAKFPGPLKGKSKKKETIAWLTAGIQELEQGLPNPGLQSHLSHEDKRATERVLLWKILRTFIENDGVLEGNPAVEKGVRDVLSNTTTGQSELASPIYTTGANLGSLAGEPPATQMQSDSVDPATVQQLKESLMAGEREKAVWDAADKRLWGHALLIANTVSAELYHKVSQEFIKKEVNFPGRNNESLAALYAVLSGNHAECVDELVPTHARAGVQLIASTSRSTGGGVDGLEKWRETLTLVLSNRSAGDVQALNSLGNLLSEYGRAEAAHICFLFSRTATVFGGLDDPQAQFVLVGADHRKQAQQFFKETEALLLSEVYEYGLSLSGASHFAMGVPHLAVYKLQHAITLAEYGFRDKAMQYCDIISKDMSAQTRRSPYHHVLLETTVEDLRQRIAQSPHKEASGSWISKPSMNKVSDSMWSRFNKFVAGDENETPGQGSPKLGDDSGPFGRIAGGTPTISRPASASNATGMEMFGSPNGFAAGVAPLAPAMSPQLTRASSRYAPSAAQPAVAASPYEPAASYTPMGRSSMERTSSEYSRGPYEPRRPSSDVQAGHTSAYTPNSVHTPAQNLPDPGLGISSQSPYQPARPAFNMSASAPAPAGTSVPTTPAFSPYASFSQDSSPYAPAAPATSNASHYAPVAPAAEHPVANNDTSSEPSMGYQSPSYGYEPPSTSSVEQGPTETEHQGSSGGYEPPSYQPHGFEPPSYLPNPEPGNDNADGADESKPKKKSFMNDDDDDFPSMRSMTPGEKSKAEKDKENEQMFRKVAEEEAKRAEAEKAAKSKKGWGLTSWFGGGGGSKKDSLENSPNKPIRAKLGEKSSFVYDPDQKRWVNKAAGAEESAPKSATPPPPRATPRPAGAGTPPPPGPSSSAPPLRPTPPVSAASSPNLSAPSAVPPSMMRSASNTSSVAGGPPSAPPSRPATSMSNASSIDDLLGAAMPRKGASAKGKKKGGRYVDVMAK</sequence>
<keyword evidence="5 7" id="KW-0931">ER-Golgi transport</keyword>
<keyword evidence="7" id="KW-0653">Protein transport</keyword>
<evidence type="ECO:0000259" key="10">
    <source>
        <dbReference type="Pfam" id="PF12932"/>
    </source>
</evidence>
<feature type="region of interest" description="Disordered" evidence="8">
    <location>
        <begin position="990"/>
        <end position="1028"/>
    </location>
</feature>
<feature type="compositionally biased region" description="Low complexity" evidence="8">
    <location>
        <begin position="39"/>
        <end position="49"/>
    </location>
</feature>
<evidence type="ECO:0000256" key="5">
    <source>
        <dbReference type="ARBA" id="ARBA00022892"/>
    </source>
</evidence>
<comment type="function">
    <text evidence="6 7">Involved in the initiation of assembly of the COPII coat required for the formation of transport vesicles from the endoplasmic reticulum (ER) and the selection of cargo molecules. Also involved in autophagy.</text>
</comment>
<evidence type="ECO:0000256" key="1">
    <source>
        <dbReference type="ARBA" id="ARBA00004397"/>
    </source>
</evidence>
<dbReference type="CDD" id="cd09233">
    <property type="entry name" value="ACE1-Sec16-like"/>
    <property type="match status" value="1"/>
</dbReference>
<feature type="region of interest" description="Disordered" evidence="8">
    <location>
        <begin position="1726"/>
        <end position="2045"/>
    </location>
</feature>
<feature type="domain" description="Sec16 Sec23-binding" evidence="9">
    <location>
        <begin position="1214"/>
        <end position="1515"/>
    </location>
</feature>
<dbReference type="PANTHER" id="PTHR13402:SF6">
    <property type="entry name" value="SECRETORY 16, ISOFORM I"/>
    <property type="match status" value="1"/>
</dbReference>
<feature type="compositionally biased region" description="Acidic residues" evidence="8">
    <location>
        <begin position="461"/>
        <end position="473"/>
    </location>
</feature>
<comment type="caution">
    <text evidence="11">The sequence shown here is derived from an EMBL/GenBank/DDBJ whole genome shotgun (WGS) entry which is preliminary data.</text>
</comment>
<feature type="region of interest" description="Disordered" evidence="8">
    <location>
        <begin position="1702"/>
        <end position="1721"/>
    </location>
</feature>
<evidence type="ECO:0000256" key="8">
    <source>
        <dbReference type="SAM" id="MobiDB-lite"/>
    </source>
</evidence>
<keyword evidence="3 7" id="KW-0813">Transport</keyword>
<accession>A0ABR4F7B4</accession>
<feature type="compositionally biased region" description="Low complexity" evidence="8">
    <location>
        <begin position="608"/>
        <end position="626"/>
    </location>
</feature>
<feature type="compositionally biased region" description="Low complexity" evidence="8">
    <location>
        <begin position="1703"/>
        <end position="1721"/>
    </location>
</feature>
<feature type="region of interest" description="Disordered" evidence="8">
    <location>
        <begin position="1514"/>
        <end position="1555"/>
    </location>
</feature>
<dbReference type="PANTHER" id="PTHR13402">
    <property type="entry name" value="RGPR-RELATED"/>
    <property type="match status" value="1"/>
</dbReference>
<feature type="region of interest" description="Disordered" evidence="8">
    <location>
        <begin position="21"/>
        <end position="182"/>
    </location>
</feature>
<feature type="region of interest" description="Disordered" evidence="8">
    <location>
        <begin position="194"/>
        <end position="216"/>
    </location>
</feature>
<feature type="compositionally biased region" description="Polar residues" evidence="8">
    <location>
        <begin position="1542"/>
        <end position="1554"/>
    </location>
</feature>
<evidence type="ECO:0000313" key="12">
    <source>
        <dbReference type="Proteomes" id="UP001600888"/>
    </source>
</evidence>
<feature type="compositionally biased region" description="Basic and acidic residues" evidence="8">
    <location>
        <begin position="1834"/>
        <end position="1865"/>
    </location>
</feature>
<feature type="compositionally biased region" description="Pro residues" evidence="8">
    <location>
        <begin position="794"/>
        <end position="807"/>
    </location>
</feature>
<keyword evidence="7" id="KW-0072">Autophagy</keyword>
<dbReference type="InterPro" id="IPR024298">
    <property type="entry name" value="Sec16_Sec23-bd"/>
</dbReference>
<dbReference type="Pfam" id="PF12932">
    <property type="entry name" value="Sec16"/>
    <property type="match status" value="1"/>
</dbReference>
<organism evidence="11 12">
    <name type="scientific">Diaporthe vaccinii</name>
    <dbReference type="NCBI Taxonomy" id="105482"/>
    <lineage>
        <taxon>Eukaryota</taxon>
        <taxon>Fungi</taxon>
        <taxon>Dikarya</taxon>
        <taxon>Ascomycota</taxon>
        <taxon>Pezizomycotina</taxon>
        <taxon>Sordariomycetes</taxon>
        <taxon>Sordariomycetidae</taxon>
        <taxon>Diaporthales</taxon>
        <taxon>Diaporthaceae</taxon>
        <taxon>Diaporthe</taxon>
        <taxon>Diaporthe eres species complex</taxon>
    </lineage>
</organism>
<feature type="compositionally biased region" description="Polar residues" evidence="8">
    <location>
        <begin position="353"/>
        <end position="365"/>
    </location>
</feature>
<keyword evidence="7" id="KW-0472">Membrane</keyword>
<feature type="compositionally biased region" description="Polar residues" evidence="8">
    <location>
        <begin position="147"/>
        <end position="172"/>
    </location>
</feature>
<dbReference type="Proteomes" id="UP001600888">
    <property type="component" value="Unassembled WGS sequence"/>
</dbReference>
<feature type="domain" description="Sec16 central conserved" evidence="10">
    <location>
        <begin position="1033"/>
        <end position="1151"/>
    </location>
</feature>
<feature type="compositionally biased region" description="Polar residues" evidence="8">
    <location>
        <begin position="848"/>
        <end position="857"/>
    </location>
</feature>
<evidence type="ECO:0000256" key="4">
    <source>
        <dbReference type="ARBA" id="ARBA00022824"/>
    </source>
</evidence>
<keyword evidence="4 7" id="KW-0256">Endoplasmic reticulum</keyword>
<feature type="compositionally biased region" description="Acidic residues" evidence="8">
    <location>
        <begin position="431"/>
        <end position="445"/>
    </location>
</feature>
<feature type="compositionally biased region" description="Low complexity" evidence="8">
    <location>
        <begin position="764"/>
        <end position="793"/>
    </location>
</feature>
<feature type="compositionally biased region" description="Polar residues" evidence="8">
    <location>
        <begin position="701"/>
        <end position="716"/>
    </location>
</feature>
<feature type="compositionally biased region" description="Polar residues" evidence="8">
    <location>
        <begin position="1735"/>
        <end position="1766"/>
    </location>
</feature>
<feature type="compositionally biased region" description="Low complexity" evidence="8">
    <location>
        <begin position="1965"/>
        <end position="1982"/>
    </location>
</feature>
<name>A0ABR4F7B4_9PEZI</name>